<keyword evidence="1" id="KW-0812">Transmembrane</keyword>
<keyword evidence="1" id="KW-1133">Transmembrane helix</keyword>
<evidence type="ECO:0000313" key="3">
    <source>
        <dbReference type="Proteomes" id="UP000697472"/>
    </source>
</evidence>
<name>A0ABS2PV59_9STRE</name>
<feature type="transmembrane region" description="Helical" evidence="1">
    <location>
        <begin position="136"/>
        <end position="166"/>
    </location>
</feature>
<dbReference type="EMBL" id="JAFBEH010000031">
    <property type="protein sequence ID" value="MBM7643177.1"/>
    <property type="molecule type" value="Genomic_DNA"/>
</dbReference>
<gene>
    <name evidence="2" type="ORF">JOC28_001478</name>
</gene>
<proteinExistence type="predicted"/>
<comment type="caution">
    <text evidence="2">The sequence shown here is derived from an EMBL/GenBank/DDBJ whole genome shotgun (WGS) entry which is preliminary data.</text>
</comment>
<evidence type="ECO:0000256" key="1">
    <source>
        <dbReference type="SAM" id="Phobius"/>
    </source>
</evidence>
<organism evidence="2 3">
    <name type="scientific">Streptococcus loxodontisalivarius</name>
    <dbReference type="NCBI Taxonomy" id="1349415"/>
    <lineage>
        <taxon>Bacteria</taxon>
        <taxon>Bacillati</taxon>
        <taxon>Bacillota</taxon>
        <taxon>Bacilli</taxon>
        <taxon>Lactobacillales</taxon>
        <taxon>Streptococcaceae</taxon>
        <taxon>Streptococcus</taxon>
    </lineage>
</organism>
<sequence>MKKSSSRRLTITAILTAFGILIPLIMPVKVVIGPASFTLASHVPLFLAIFISPFVTILVGLGTAFGFLLAGFPIVIVLRALSHLIFALLAAIVIKRYPNLLQKPIRCFIFALLVNLLHGLAEFVVVYLLTVTSTSSLAYVLSLLSLIGLGSLIHGMIDFYLALLIWRLLKDRLGLSLSLEK</sequence>
<feature type="transmembrane region" description="Helical" evidence="1">
    <location>
        <begin position="12"/>
        <end position="32"/>
    </location>
</feature>
<feature type="transmembrane region" description="Helical" evidence="1">
    <location>
        <begin position="74"/>
        <end position="95"/>
    </location>
</feature>
<dbReference type="Proteomes" id="UP000697472">
    <property type="component" value="Unassembled WGS sequence"/>
</dbReference>
<dbReference type="Gene3D" id="1.10.1760.20">
    <property type="match status" value="1"/>
</dbReference>
<feature type="transmembrane region" description="Helical" evidence="1">
    <location>
        <begin position="107"/>
        <end position="130"/>
    </location>
</feature>
<keyword evidence="1" id="KW-0472">Membrane</keyword>
<accession>A0ABS2PV59</accession>
<dbReference type="RefSeq" id="WP_205010047.1">
    <property type="nucleotide sequence ID" value="NZ_JAFBEH010000031.1"/>
</dbReference>
<reference evidence="2 3" key="1">
    <citation type="submission" date="2021-01" db="EMBL/GenBank/DDBJ databases">
        <title>Genomic Encyclopedia of Type Strains, Phase IV (KMG-IV): sequencing the most valuable type-strain genomes for metagenomic binning, comparative biology and taxonomic classification.</title>
        <authorList>
            <person name="Goeker M."/>
        </authorList>
    </citation>
    <scope>NUCLEOTIDE SEQUENCE [LARGE SCALE GENOMIC DNA]</scope>
    <source>
        <strain evidence="2 3">DSM 27382</strain>
    </source>
</reference>
<protein>
    <submittedName>
        <fullName evidence="2">Niacin transporter</fullName>
    </submittedName>
</protein>
<feature type="transmembrane region" description="Helical" evidence="1">
    <location>
        <begin position="44"/>
        <end position="68"/>
    </location>
</feature>
<keyword evidence="3" id="KW-1185">Reference proteome</keyword>
<evidence type="ECO:0000313" key="2">
    <source>
        <dbReference type="EMBL" id="MBM7643177.1"/>
    </source>
</evidence>